<gene>
    <name evidence="2" type="ORF">NHX12_033336</name>
</gene>
<reference evidence="2" key="1">
    <citation type="submission" date="2022-07" db="EMBL/GenBank/DDBJ databases">
        <title>Chromosome-level genome of Muraenolepis orangiensis.</title>
        <authorList>
            <person name="Kim J."/>
        </authorList>
    </citation>
    <scope>NUCLEOTIDE SEQUENCE</scope>
    <source>
        <strain evidence="2">KU_S4_2022</strain>
        <tissue evidence="2">Muscle</tissue>
    </source>
</reference>
<evidence type="ECO:0000256" key="1">
    <source>
        <dbReference type="SAM" id="MobiDB-lite"/>
    </source>
</evidence>
<comment type="caution">
    <text evidence="2">The sequence shown here is derived from an EMBL/GenBank/DDBJ whole genome shotgun (WGS) entry which is preliminary data.</text>
</comment>
<feature type="compositionally biased region" description="Polar residues" evidence="1">
    <location>
        <begin position="117"/>
        <end position="130"/>
    </location>
</feature>
<evidence type="ECO:0000313" key="3">
    <source>
        <dbReference type="Proteomes" id="UP001148018"/>
    </source>
</evidence>
<name>A0A9Q0E5B8_9TELE</name>
<evidence type="ECO:0000313" key="2">
    <source>
        <dbReference type="EMBL" id="KAJ3599373.1"/>
    </source>
</evidence>
<dbReference type="EMBL" id="JANIIK010000048">
    <property type="protein sequence ID" value="KAJ3599373.1"/>
    <property type="molecule type" value="Genomic_DNA"/>
</dbReference>
<organism evidence="2 3">
    <name type="scientific">Muraenolepis orangiensis</name>
    <name type="common">Patagonian moray cod</name>
    <dbReference type="NCBI Taxonomy" id="630683"/>
    <lineage>
        <taxon>Eukaryota</taxon>
        <taxon>Metazoa</taxon>
        <taxon>Chordata</taxon>
        <taxon>Craniata</taxon>
        <taxon>Vertebrata</taxon>
        <taxon>Euteleostomi</taxon>
        <taxon>Actinopterygii</taxon>
        <taxon>Neopterygii</taxon>
        <taxon>Teleostei</taxon>
        <taxon>Neoteleostei</taxon>
        <taxon>Acanthomorphata</taxon>
        <taxon>Zeiogadaria</taxon>
        <taxon>Gadariae</taxon>
        <taxon>Gadiformes</taxon>
        <taxon>Muraenolepidoidei</taxon>
        <taxon>Muraenolepididae</taxon>
        <taxon>Muraenolepis</taxon>
    </lineage>
</organism>
<dbReference type="Proteomes" id="UP001148018">
    <property type="component" value="Unassembled WGS sequence"/>
</dbReference>
<accession>A0A9Q0E5B8</accession>
<sequence>MSERHSEPASAAVVPLHCDGANAGLVTDHWDIESINSVHSSCGEAHPRTHCSIVGVARDNIATDPCQRSAASALCAVSTPIGPRRPSQMAPGHSGERLRGEHGFSGDVDPCDAIERSSGSMSPQACSCSSGERAAVSQY</sequence>
<proteinExistence type="predicted"/>
<dbReference type="AlphaFoldDB" id="A0A9Q0E5B8"/>
<feature type="region of interest" description="Disordered" evidence="1">
    <location>
        <begin position="80"/>
        <end position="130"/>
    </location>
</feature>
<feature type="compositionally biased region" description="Basic and acidic residues" evidence="1">
    <location>
        <begin position="94"/>
        <end position="104"/>
    </location>
</feature>
<keyword evidence="3" id="KW-1185">Reference proteome</keyword>
<protein>
    <submittedName>
        <fullName evidence="2">Uncharacterized protein</fullName>
    </submittedName>
</protein>